<dbReference type="Proteomes" id="UP000274131">
    <property type="component" value="Unassembled WGS sequence"/>
</dbReference>
<gene>
    <name evidence="2" type="ORF">EVEC_LOCUS8327</name>
</gene>
<protein>
    <submittedName>
        <fullName evidence="4">Reverse transcriptase domain-containing protein</fullName>
    </submittedName>
</protein>
<dbReference type="InterPro" id="IPR043128">
    <property type="entry name" value="Rev_trsase/Diguanyl_cyclase"/>
</dbReference>
<dbReference type="PANTHER" id="PTHR37984:SF5">
    <property type="entry name" value="PROTEIN NYNRIN-LIKE"/>
    <property type="match status" value="1"/>
</dbReference>
<reference evidence="2 3" key="2">
    <citation type="submission" date="2018-10" db="EMBL/GenBank/DDBJ databases">
        <authorList>
            <consortium name="Pathogen Informatics"/>
        </authorList>
    </citation>
    <scope>NUCLEOTIDE SEQUENCE [LARGE SCALE GENOMIC DNA]</scope>
</reference>
<dbReference type="InterPro" id="IPR043502">
    <property type="entry name" value="DNA/RNA_pol_sf"/>
</dbReference>
<dbReference type="EMBL" id="UXUI01009371">
    <property type="protein sequence ID" value="VDD93576.1"/>
    <property type="molecule type" value="Genomic_DNA"/>
</dbReference>
<dbReference type="Pfam" id="PF00078">
    <property type="entry name" value="RVT_1"/>
    <property type="match status" value="1"/>
</dbReference>
<sequence>MSQVTAGLIGVAAYLTDILISASTRSEHIKRLREVFKRLQLSGFRLQEKKCSFVFSSVHYLGFILDCDGIKPDPDKIQAIKNMRSSCRSTAPYIHFERGPFSWQAATGARSLSSQFKQPRRHVDRVNLG</sequence>
<reference evidence="4" key="1">
    <citation type="submission" date="2017-02" db="UniProtKB">
        <authorList>
            <consortium name="WormBaseParasite"/>
        </authorList>
    </citation>
    <scope>IDENTIFICATION</scope>
</reference>
<dbReference type="WBParaSite" id="EVEC_0000887501-mRNA-1">
    <property type="protein sequence ID" value="EVEC_0000887501-mRNA-1"/>
    <property type="gene ID" value="EVEC_0000887501"/>
</dbReference>
<keyword evidence="3" id="KW-1185">Reference proteome</keyword>
<dbReference type="PANTHER" id="PTHR37984">
    <property type="entry name" value="PROTEIN CBG26694"/>
    <property type="match status" value="1"/>
</dbReference>
<evidence type="ECO:0000313" key="4">
    <source>
        <dbReference type="WBParaSite" id="EVEC_0000887501-mRNA-1"/>
    </source>
</evidence>
<dbReference type="Gene3D" id="3.30.70.270">
    <property type="match status" value="1"/>
</dbReference>
<evidence type="ECO:0000259" key="1">
    <source>
        <dbReference type="Pfam" id="PF00078"/>
    </source>
</evidence>
<dbReference type="OrthoDB" id="5855384at2759"/>
<dbReference type="SUPFAM" id="SSF56672">
    <property type="entry name" value="DNA/RNA polymerases"/>
    <property type="match status" value="1"/>
</dbReference>
<dbReference type="AlphaFoldDB" id="A0A0N4VDZ5"/>
<dbReference type="InterPro" id="IPR050951">
    <property type="entry name" value="Retrovirus_Pol_polyprotein"/>
</dbReference>
<evidence type="ECO:0000313" key="2">
    <source>
        <dbReference type="EMBL" id="VDD93576.1"/>
    </source>
</evidence>
<dbReference type="STRING" id="51028.A0A0N4VDZ5"/>
<evidence type="ECO:0000313" key="3">
    <source>
        <dbReference type="Proteomes" id="UP000274131"/>
    </source>
</evidence>
<organism evidence="4">
    <name type="scientific">Enterobius vermicularis</name>
    <name type="common">Human pinworm</name>
    <dbReference type="NCBI Taxonomy" id="51028"/>
    <lineage>
        <taxon>Eukaryota</taxon>
        <taxon>Metazoa</taxon>
        <taxon>Ecdysozoa</taxon>
        <taxon>Nematoda</taxon>
        <taxon>Chromadorea</taxon>
        <taxon>Rhabditida</taxon>
        <taxon>Spirurina</taxon>
        <taxon>Oxyuridomorpha</taxon>
        <taxon>Oxyuroidea</taxon>
        <taxon>Oxyuridae</taxon>
        <taxon>Enterobius</taxon>
    </lineage>
</organism>
<proteinExistence type="predicted"/>
<feature type="domain" description="Reverse transcriptase" evidence="1">
    <location>
        <begin position="10"/>
        <end position="65"/>
    </location>
</feature>
<dbReference type="InterPro" id="IPR000477">
    <property type="entry name" value="RT_dom"/>
</dbReference>
<accession>A0A0N4VDZ5</accession>
<name>A0A0N4VDZ5_ENTVE</name>